<evidence type="ECO:0000313" key="1">
    <source>
        <dbReference type="EMBL" id="EGP93297.1"/>
    </source>
</evidence>
<dbReference type="AlphaFoldDB" id="F9CVJ5"/>
<proteinExistence type="predicted"/>
<comment type="caution">
    <text evidence="1">The sequence shown here is derived from an EMBL/GenBank/DDBJ whole genome shotgun (WGS) entry which is preliminary data.</text>
</comment>
<accession>F9CVJ5</accession>
<name>F9CVJ5_9ARCH</name>
<sequence>MYIVGKNFKVLKMSFVHLNALIKHHNELAISSKNIKSHS</sequence>
<dbReference type="Proteomes" id="UP000004440">
    <property type="component" value="Unassembled WGS sequence"/>
</dbReference>
<organism evidence="1 2">
    <name type="scientific">Nitrosarchaeum koreense MY1</name>
    <dbReference type="NCBI Taxonomy" id="1001994"/>
    <lineage>
        <taxon>Archaea</taxon>
        <taxon>Nitrososphaerota</taxon>
        <taxon>Nitrososphaeria</taxon>
        <taxon>Nitrosopumilales</taxon>
        <taxon>Nitrosopumilaceae</taxon>
        <taxon>Nitrosarchaeum</taxon>
    </lineage>
</organism>
<reference evidence="1 2" key="1">
    <citation type="journal article" date="2011" name="J. Bacteriol.">
        <title>Genome Sequence of an Ammonia-Oxidizing Soil Archaeon, "Candidatus Nitrosoarchaeum koreensis" MY1.</title>
        <authorList>
            <person name="Kim B.K."/>
            <person name="Jung M.Y."/>
            <person name="Yu D.S."/>
            <person name="Park S.J."/>
            <person name="Oh T.K."/>
            <person name="Rhee S.K."/>
            <person name="Kim J.F."/>
        </authorList>
    </citation>
    <scope>NUCLEOTIDE SEQUENCE [LARGE SCALE GENOMIC DNA]</scope>
    <source>
        <strain evidence="1 2">MY1</strain>
    </source>
</reference>
<evidence type="ECO:0000313" key="2">
    <source>
        <dbReference type="Proteomes" id="UP000004440"/>
    </source>
</evidence>
<dbReference type="EMBL" id="AFPU01000001">
    <property type="protein sequence ID" value="EGP93297.1"/>
    <property type="molecule type" value="Genomic_DNA"/>
</dbReference>
<protein>
    <submittedName>
        <fullName evidence="1">Uncharacterized protein</fullName>
    </submittedName>
</protein>
<keyword evidence="2" id="KW-1185">Reference proteome</keyword>
<gene>
    <name evidence="1" type="ORF">MY1_0531</name>
</gene>